<evidence type="ECO:0000313" key="3">
    <source>
        <dbReference type="EMBL" id="KQB55715.1"/>
    </source>
</evidence>
<dbReference type="EMBL" id="LLWH01000001">
    <property type="protein sequence ID" value="KQB55715.1"/>
    <property type="molecule type" value="Genomic_DNA"/>
</dbReference>
<keyword evidence="1" id="KW-0812">Transmembrane</keyword>
<organism evidence="3 4">
    <name type="scientific">Pseudomonas endophytica</name>
    <dbReference type="NCBI Taxonomy" id="1563157"/>
    <lineage>
        <taxon>Bacteria</taxon>
        <taxon>Pseudomonadati</taxon>
        <taxon>Pseudomonadota</taxon>
        <taxon>Gammaproteobacteria</taxon>
        <taxon>Pseudomonadales</taxon>
        <taxon>Pseudomonadaceae</taxon>
        <taxon>Pseudomonas</taxon>
    </lineage>
</organism>
<dbReference type="RefSeq" id="WP_055101056.1">
    <property type="nucleotide sequence ID" value="NZ_LLWH01000001.1"/>
</dbReference>
<dbReference type="Pfam" id="PF20249">
    <property type="entry name" value="VasX_N"/>
    <property type="match status" value="1"/>
</dbReference>
<evidence type="ECO:0000259" key="2">
    <source>
        <dbReference type="Pfam" id="PF20249"/>
    </source>
</evidence>
<keyword evidence="1" id="KW-1133">Transmembrane helix</keyword>
<dbReference type="CDD" id="cd20708">
    <property type="entry name" value="MIX_IV"/>
    <property type="match status" value="1"/>
</dbReference>
<feature type="domain" description="Toxin VasX N-terminal region" evidence="2">
    <location>
        <begin position="35"/>
        <end position="169"/>
    </location>
</feature>
<dbReference type="AlphaFoldDB" id="A0A0Q0Z0R8"/>
<gene>
    <name evidence="3" type="ORF">AQS70_00860</name>
</gene>
<evidence type="ECO:0000256" key="1">
    <source>
        <dbReference type="SAM" id="Phobius"/>
    </source>
</evidence>
<accession>A0A0Q0Z0R8</accession>
<name>A0A0Q0Z0R8_9PSED</name>
<feature type="transmembrane region" description="Helical" evidence="1">
    <location>
        <begin position="855"/>
        <end position="879"/>
    </location>
</feature>
<keyword evidence="1" id="KW-0472">Membrane</keyword>
<dbReference type="InterPro" id="IPR046864">
    <property type="entry name" value="VasX_N"/>
</dbReference>
<evidence type="ECO:0000313" key="4">
    <source>
        <dbReference type="Proteomes" id="UP000050342"/>
    </source>
</evidence>
<feature type="transmembrane region" description="Helical" evidence="1">
    <location>
        <begin position="824"/>
        <end position="843"/>
    </location>
</feature>
<protein>
    <recommendedName>
        <fullName evidence="2">Toxin VasX N-terminal region domain-containing protein</fullName>
    </recommendedName>
</protein>
<proteinExistence type="predicted"/>
<comment type="caution">
    <text evidence="3">The sequence shown here is derived from an EMBL/GenBank/DDBJ whole genome shotgun (WGS) entry which is preliminary data.</text>
</comment>
<feature type="transmembrane region" description="Helical" evidence="1">
    <location>
        <begin position="770"/>
        <end position="792"/>
    </location>
</feature>
<reference evidence="3 4" key="1">
    <citation type="submission" date="2015-10" db="EMBL/GenBank/DDBJ databases">
        <title>Pseudomonas helleri sp. nov. and Pseudomonas weihenstephanensis sp. nov., isolated from raw cows milk.</title>
        <authorList>
            <person name="Von Neubeck M."/>
            <person name="Huptas C."/>
            <person name="Wenning M."/>
            <person name="Scherer S."/>
        </authorList>
    </citation>
    <scope>NUCLEOTIDE SEQUENCE [LARGE SCALE GENOMIC DNA]</scope>
    <source>
        <strain evidence="3 4">BSTT44</strain>
    </source>
</reference>
<keyword evidence="4" id="KW-1185">Reference proteome</keyword>
<sequence length="1109" mass="122681">MSLDKRLAAVVSLAEARRAGSACRHEDINSTVRQCQASPSHIFVVPVRYALSEEPANHPAFQPSVKTQSHPMAARLLRAGFIYLWQGSGPLQRFAVAKNNLLRSQELDEDDTVVHAGTQSGIALHKHQEAWMLYSEIPLNPASCAQLNEPEHRAKHMRRLDLRQVANTLQAPHCAPLKASKSVMAELIPSTYDLALAIEYQRNQPALRKSADELGQRMSEDPTPINVKAYTDAMHWLHERDKVAAHHPQVPDDVTPPGEWSAEVWAAPATQTLVEMAHSQSRGLYCVLACLDDDLGVLRDINHEQELIESRHEKWQADNNLRLSIGGFVRSLITEDGAELAGNLSYRYRDQDLDLTPEQGKTLLGAHQRLDELFKEESRINQQRGGRYGHKEADALVLKVQADVKAAIAPVRGFIPHRLHTEIEAVVREYRATKVNNLRNTQTSDKVEQYIDLPAMNLWLDETAPKHFNHLNMRHEALYLDRGAYLLRHHSGTWCVDYEDSEHRQWLDELALSCLSAQCLRQVGAEQYADYVRSADDGALRQLFYGWSPTLEGAVNSTSRATELMAALEVENQANAMAALSKALGPQGMSVLSSLKAMSHNADSLWSTLLKRLSASLLLLSSKVGEPLKGPWLAMMTVIRATNKIGLRLIIQGKHQVLQQFGKAAEDLTQWINTTGKAIGLGHVSKIADSPAVKNSGGLLALTALLLNSWNASNYFGQAGVLEEMDQQRIYDTASAKFYAGAALVAVIDNQWRRGVKDKTFSLRLQNNTWATTPVLTLLGGVVGGLSALAAFSEFRSLQLQLENAYGSGDPWLKMRRNVVAGQVLAFGAQALIGLTHTFRVIAGGLSVSAAIGGYLLLMGPLNFLIAVLGVLYLIAWYFQQTPMQNFLNSCCWSKSRASDLEPITREAQQDEFNRLYGILYTPRVSFESVDPSSVMSSLQSGVLTNAIKTLTIDLPGGEPSGAYLDIAMIGNPLDTLAMRERIKKGETKYFREEPMQDMSDYWIRASSCEWIPHTQGQGLRLSGPFNTVPNVFGSQPTLVSIRLRYQTPLTSMLGALSFVGGDRGVAFTLSAATGVIALRNDPTPELDKAKRYRLSDQQFLISMQSGVK</sequence>
<dbReference type="Proteomes" id="UP000050342">
    <property type="component" value="Unassembled WGS sequence"/>
</dbReference>